<dbReference type="VEuPathDB" id="FungiDB:Malapachy_1788"/>
<feature type="domain" description="F-box protein Hrt3/FBXO9 C-terminal" evidence="3">
    <location>
        <begin position="213"/>
        <end position="366"/>
    </location>
</feature>
<dbReference type="Gene3D" id="1.20.1280.50">
    <property type="match status" value="1"/>
</dbReference>
<dbReference type="EMBL" id="LGAV01000005">
    <property type="protein sequence ID" value="KOS13602.1"/>
    <property type="molecule type" value="Genomic_DNA"/>
</dbReference>
<dbReference type="PANTHER" id="PTHR12874:SF9">
    <property type="entry name" value="F-BOX ONLY PROTEIN 48"/>
    <property type="match status" value="1"/>
</dbReference>
<reference evidence="4 5" key="1">
    <citation type="submission" date="2015-07" db="EMBL/GenBank/DDBJ databases">
        <title>Draft Genome Sequence of Malassezia furfur CBS1878 and Malassezia pachydermatis CBS1879.</title>
        <authorList>
            <person name="Triana S."/>
            <person name="Ohm R."/>
            <person name="Gonzalez A."/>
            <person name="DeCock H."/>
            <person name="Restrepo S."/>
            <person name="Celis A."/>
        </authorList>
    </citation>
    <scope>NUCLEOTIDE SEQUENCE [LARGE SCALE GENOMIC DNA]</scope>
    <source>
        <strain evidence="4 5">CBS 1879</strain>
    </source>
</reference>
<evidence type="ECO:0000259" key="3">
    <source>
        <dbReference type="Pfam" id="PF19270"/>
    </source>
</evidence>
<dbReference type="STRING" id="77020.A0A0M9VNR8"/>
<proteinExistence type="predicted"/>
<dbReference type="SUPFAM" id="SSF81383">
    <property type="entry name" value="F-box domain"/>
    <property type="match status" value="1"/>
</dbReference>
<dbReference type="Proteomes" id="UP000037751">
    <property type="component" value="Unassembled WGS sequence"/>
</dbReference>
<name>A0A0M9VNR8_9BASI</name>
<evidence type="ECO:0000256" key="1">
    <source>
        <dbReference type="ARBA" id="ARBA00022786"/>
    </source>
</evidence>
<feature type="compositionally biased region" description="Low complexity" evidence="2">
    <location>
        <begin position="29"/>
        <end position="38"/>
    </location>
</feature>
<dbReference type="GeneID" id="28728161"/>
<dbReference type="GO" id="GO:0005737">
    <property type="term" value="C:cytoplasm"/>
    <property type="evidence" value="ECO:0007669"/>
    <property type="project" value="TreeGrafter"/>
</dbReference>
<feature type="region of interest" description="Disordered" evidence="2">
    <location>
        <begin position="16"/>
        <end position="61"/>
    </location>
</feature>
<keyword evidence="5" id="KW-1185">Reference proteome</keyword>
<dbReference type="OrthoDB" id="2117972at2759"/>
<accession>A0A0M9VNR8</accession>
<evidence type="ECO:0000313" key="5">
    <source>
        <dbReference type="Proteomes" id="UP000037751"/>
    </source>
</evidence>
<dbReference type="RefSeq" id="XP_017991234.1">
    <property type="nucleotide sequence ID" value="XM_018136286.1"/>
</dbReference>
<evidence type="ECO:0000256" key="2">
    <source>
        <dbReference type="SAM" id="MobiDB-lite"/>
    </source>
</evidence>
<keyword evidence="1" id="KW-0833">Ubl conjugation pathway</keyword>
<organism evidence="4 5">
    <name type="scientific">Malassezia pachydermatis</name>
    <dbReference type="NCBI Taxonomy" id="77020"/>
    <lineage>
        <taxon>Eukaryota</taxon>
        <taxon>Fungi</taxon>
        <taxon>Dikarya</taxon>
        <taxon>Basidiomycota</taxon>
        <taxon>Ustilaginomycotina</taxon>
        <taxon>Malasseziomycetes</taxon>
        <taxon>Malasseziales</taxon>
        <taxon>Malasseziaceae</taxon>
        <taxon>Malassezia</taxon>
    </lineage>
</organism>
<sequence length="384" mass="43570">MDDELQAFRSQWQQEVAARRTRVPALKTSASGASSKAARPPPPRDGARTTTLRTDTPSHHPDTLLTLLDTLAASHAASVQRMQADAQTDAVDELCTALASTHIGTCVAEMYAADPAVPMYVGRLPDEVWLHILREVIQPTRISSPTPAFREHIHFVTPSEPWRPYSGPDYIALERIGRVCWRLRRLTAHARLWKEIVACVYVPPHPSVTAPPCSWRDTFLYEPRLRMNGAYIATCQYTQQGMSEENVWVRVLHQVEFFRYLRFFPQGQCLSWLTTDPPSESVHQLWPGLQTKGCTTGRWRLLADDDRAGCTKRGATIVVEDLYDPSLRSYTFQMTLALRPSRGTWHRLDMLAYTSLHLHTGEVLPIPQKHSKPFLFSRVRSYGV</sequence>
<dbReference type="PANTHER" id="PTHR12874">
    <property type="entry name" value="F-BOX ONLY PROTEIN 48-RELATED"/>
    <property type="match status" value="1"/>
</dbReference>
<comment type="caution">
    <text evidence="4">The sequence shown here is derived from an EMBL/GenBank/DDBJ whole genome shotgun (WGS) entry which is preliminary data.</text>
</comment>
<dbReference type="InterPro" id="IPR045464">
    <property type="entry name" value="Hrt3/FBXO9_C"/>
</dbReference>
<gene>
    <name evidence="4" type="ORF">Malapachy_1788</name>
</gene>
<dbReference type="Pfam" id="PF19270">
    <property type="entry name" value="FBO_C"/>
    <property type="match status" value="1"/>
</dbReference>
<dbReference type="InterPro" id="IPR036047">
    <property type="entry name" value="F-box-like_dom_sf"/>
</dbReference>
<dbReference type="AlphaFoldDB" id="A0A0M9VNR8"/>
<dbReference type="GO" id="GO:0019005">
    <property type="term" value="C:SCF ubiquitin ligase complex"/>
    <property type="evidence" value="ECO:0007669"/>
    <property type="project" value="TreeGrafter"/>
</dbReference>
<dbReference type="GO" id="GO:0031146">
    <property type="term" value="P:SCF-dependent proteasomal ubiquitin-dependent protein catabolic process"/>
    <property type="evidence" value="ECO:0007669"/>
    <property type="project" value="TreeGrafter"/>
</dbReference>
<evidence type="ECO:0000313" key="4">
    <source>
        <dbReference type="EMBL" id="KOS13602.1"/>
    </source>
</evidence>
<protein>
    <submittedName>
        <fullName evidence="4">F-box domain-containing protein</fullName>
    </submittedName>
</protein>